<gene>
    <name evidence="14" type="ORF">BEWA_027170</name>
</gene>
<dbReference type="SUPFAM" id="SSF56112">
    <property type="entry name" value="Protein kinase-like (PK-like)"/>
    <property type="match status" value="1"/>
</dbReference>
<reference evidence="14 15" key="1">
    <citation type="journal article" date="2012" name="BMC Genomics">
        <title>Comparative genomic analysis and phylogenetic position of Theileria equi.</title>
        <authorList>
            <person name="Kappmeyer L.S."/>
            <person name="Thiagarajan M."/>
            <person name="Herndon D.R."/>
            <person name="Ramsay J.D."/>
            <person name="Caler E."/>
            <person name="Djikeng A."/>
            <person name="Gillespie J.J."/>
            <person name="Lau A.O."/>
            <person name="Roalson E.H."/>
            <person name="Silva J.C."/>
            <person name="Silva M.G."/>
            <person name="Suarez C.E."/>
            <person name="Ueti M.W."/>
            <person name="Nene V.M."/>
            <person name="Mealey R.H."/>
            <person name="Knowles D.P."/>
            <person name="Brayton K.A."/>
        </authorList>
    </citation>
    <scope>NUCLEOTIDE SEQUENCE [LARGE SCALE GENOMIC DNA]</scope>
    <source>
        <strain evidence="14 15">WA</strain>
    </source>
</reference>
<evidence type="ECO:0000256" key="6">
    <source>
        <dbReference type="ARBA" id="ARBA00022741"/>
    </source>
</evidence>
<evidence type="ECO:0000259" key="12">
    <source>
        <dbReference type="PROSITE" id="PS50290"/>
    </source>
</evidence>
<dbReference type="Pfam" id="PF02260">
    <property type="entry name" value="FATC"/>
    <property type="match status" value="1"/>
</dbReference>
<dbReference type="InterPro" id="IPR000403">
    <property type="entry name" value="PI3/4_kinase_cat_dom"/>
</dbReference>
<dbReference type="Proteomes" id="UP000031512">
    <property type="component" value="Chromosome 1"/>
</dbReference>
<dbReference type="GO" id="GO:0000077">
    <property type="term" value="P:DNA damage checkpoint signaling"/>
    <property type="evidence" value="ECO:0007669"/>
    <property type="project" value="TreeGrafter"/>
</dbReference>
<dbReference type="CDD" id="cd00892">
    <property type="entry name" value="PIKKc_ATR"/>
    <property type="match status" value="1"/>
</dbReference>
<evidence type="ECO:0000259" key="13">
    <source>
        <dbReference type="PROSITE" id="PS51190"/>
    </source>
</evidence>
<dbReference type="RefSeq" id="XP_004829534.1">
    <property type="nucleotide sequence ID" value="XM_004829477.1"/>
</dbReference>
<dbReference type="PANTHER" id="PTHR11139">
    <property type="entry name" value="ATAXIA TELANGIECTASIA MUTATED ATM -RELATED"/>
    <property type="match status" value="1"/>
</dbReference>
<dbReference type="STRING" id="1537102.L0AX95"/>
<keyword evidence="6" id="KW-0547">Nucleotide-binding</keyword>
<evidence type="ECO:0000313" key="15">
    <source>
        <dbReference type="Proteomes" id="UP000031512"/>
    </source>
</evidence>
<dbReference type="InterPro" id="IPR036940">
    <property type="entry name" value="PI3/4_kinase_cat_sf"/>
</dbReference>
<dbReference type="PANTHER" id="PTHR11139:SF69">
    <property type="entry name" value="SERINE_THREONINE-PROTEIN KINASE ATR"/>
    <property type="match status" value="1"/>
</dbReference>
<evidence type="ECO:0000256" key="8">
    <source>
        <dbReference type="ARBA" id="ARBA00022777"/>
    </source>
</evidence>
<keyword evidence="7" id="KW-0227">DNA damage</keyword>
<dbReference type="PROSITE" id="PS00916">
    <property type="entry name" value="PI3_4_KINASE_2"/>
    <property type="match status" value="1"/>
</dbReference>
<keyword evidence="9" id="KW-0067">ATP-binding</keyword>
<dbReference type="EC" id="2.7.11.1" evidence="3"/>
<dbReference type="Gene3D" id="3.30.1010.10">
    <property type="entry name" value="Phosphatidylinositol 3-kinase Catalytic Subunit, Chain A, domain 4"/>
    <property type="match status" value="1"/>
</dbReference>
<dbReference type="Pfam" id="PF25030">
    <property type="entry name" value="M-HEAT_ATR"/>
    <property type="match status" value="1"/>
</dbReference>
<evidence type="ECO:0000256" key="1">
    <source>
        <dbReference type="ARBA" id="ARBA00004123"/>
    </source>
</evidence>
<dbReference type="VEuPathDB" id="PiroplasmaDB:BEWA_027170"/>
<evidence type="ECO:0000256" key="10">
    <source>
        <dbReference type="ARBA" id="ARBA00023242"/>
    </source>
</evidence>
<sequence length="3181" mass="362520">MATSLLEDVKSVHDVGGIIGLRKLANHVKTNDGKCTNIGALLHNSVVRAEKKDEKDNELLKLNYSVWSLLSNEVTQERCTEQKSPFGIIFGSFFVDAFKRIKLLSRDNKRPEFELCVDELTRMISSMVTGEMDRRFYQDLKPTDAKRMVFMLRTTISLFCDKVIDVLYPSGNIPLLLLSQWAKCVVDIVKLLRSLNKRCVQGFEHDIIHDLKAMLKRPFYTDFSLFGLTVKSLETVSDGIEIKKPRVSVNQNTLLIMSVLLSELLYGDKMRISGSKDNVVYTLNLTMWDGGSSTNNITKESEGIPLGPLSQRLAVEFLYKSLVMNVESDHMLLAFIFLLKSYIFIRFGSFDIYTQEHFVKYLFGEEDVGAYNTNKFVQWVETQSAENMHEHSDSECMIILETIQLLNEMFYNNLKEYHASSEIYTNTYNKRVIFMRDNVKLLNRLIFMIYLDYFRYKMKTGIKSYDSEYFDQYYQLWIVLINNVPSISNEMSDISTSILILCSKMLESTRLLETIPSIFVGEKVVYADCDILTIDSLSYTNCKTILITYLENGGSCADFLNLVYTELSKNFHVCSFRDARMNQLGVLFKIYSTLVKRDLGCFRPELLTPSRSQSDNPISRTSCGISNEEYDLCFLLEPVNENSICLICLCIEVVLYYIDELGRPSNDEIKLCFAFLNSLLIIMVDIDRILKYYGKSSNEHSDLLILILETFFRMQMKEIGQNVGSEFKNAFYRIFSICDVIFELIANKFLENEFVSVELFNNTQTSTLVPNCSTAENRGTWLSLILLFRTVISSPIKPVHNVVNSLIFFCKHNASMVDSAKGEAHKLRNSSYKQMFLTRISEMRRIVERLITHAFSRYISHVIINILETNSTGNLTEEYIDGFIKTVLLYISTVVFDDDVYGIISLMPAIIGLASAFHSNSNMDYESFVKFVHNYTRLISRKHGVSNSVPFISDISVIPLKVVYDENSLPIADNPECVKEVPLFSLESPCFCFICGLKMVVGSHTGYITICNNCGSPSPLVPTGNVNLQNLGSTIFLSSSIPVICTLTDVSFLSIIGYADGEMVQFVYKSLLDVLIQTIQVFSEFNVTGKDSSKTSETDSTNENIDIINSEKEATRKLLESASDLIALFTTRSAENMELIYGLIPKFSGFGDFLSVMCLSRDIVLKFADFFSLEVIQEFFRARFSECSFLFVDCTKSVGEIKLQYLYDYYILSTISKDNIPVTDSYAIHLSSSKNIALTLTNLSIQTISELFIRYLEIVQPCDIGKFAENLFQLSRFSNLFSMPLNRLVTSGLCITVLDRVERTSFKFKRRSDAVASIYRIILNNSAFTSLNTLFNMPLRQIMPHYQTIFGTVEYNDYTLFRMLFNMEEIGKMQNLDLQKIHKFKFYAFIRLVWFTTNPHVVVKLLFSRDAKDVTLKGALSRENICNKNKNVLELQSNYVVNIFSTYLRLQQLCTDHSLLSSDGAQSADYTHSGESVHNYADNPISQLSTEKSLNDHENSPTNRHKIYEFMEGNFIRILNLFVTTWFKEQHVSYSLKNKRIFYPEIYLYGKQDKEIQRIYNCIALIMKIYNGDLDAFCDRIIEALTICDLSEYNYKPLLECWIILSRKLSLTVLCKYSPGIVYQINRITKFDKDGLLSRIIYDIENEIKDNLTRADATVHSQYVASIINCTNDSLSCSNSIYHHFQCCASMIYSSGGQKNPYITREAAAFAASEALSKNPFIINNEECKENASDLAYAALATIYEYSDDLAKSPTSLTVACCKILGYLHFDLQTFHMEKRKGSADILRTDNSVDLAITLLTNYLIPNMHMPITSYCIQQILKFLGFHHVEKVETGKDDGEKKKNRKNNWESGYKHNEDKMDLESKWKLTFEQDVQQCLEPYRSTNFLRNKQIEEAIECQLEANTVLDIKCFVWWLLKMLPETCLNLPLFKACDLAMVQIPAVLSFLLPYIISSSVRYLTTEDCAEIGKRMAMLLCNILQKDSSTFGINWKSSFDNISAQDASSFELHDHYTSCQAIFNLIDQIRFMVDKGSHMLQEASDKDFISLVISRFKSILSAIPNILVAHAAISCGSYARGVMIIEHELTYRVSSYDFSNPIDSLGNVISNYNGSQTESLNSRGIISLLCRGYGGLSELDALICISSFVKNTNTWNAHTLQSPEDDIISHKKDEICKAFSLECKGMYRSAYDIYNTLLKESQDCKLWTCWYRIVQLLGPNSFVTFPKIADHNNISDSLFAESVTACWKLSLWDELDEILSKHKTNRNLDVIMDIDTSILEPSYTCPSAREIDVCTQNQAESFWTSLLMKDSVDVWFMEKTACSLSLIQKFKYEESFKIVDDSLNHLVRPLGLAIHESTQVGLKYLEKIAIFNTLNIVLEFYKNGEIGEDDEKTFAKSLIKKAQAFANNRCNTLVNILGTAKVALELGGRVTAASTLLIYLNKMCRLNDIKIHIPGSINLSNVIPCLKNEIIIENALTLHKNGDVEGAIQEISRVDENNFEGFYNLVKIYSESNLLISKIAVSYMHQVLELAPSSFKANLLYANYLDRLIEGRIRNSQTIKVIKGEKGRGRKKEDCSTIAGIEGIPGMFSFVELVGMTVGAYLQSLRFVDTCPLGADVSDDDSSMEIVDILTKVVTIMCFYCTPNTRQFCSGINFEDDACELFFKSINERVTSHSSAFPHYYWYSVLSQLVSRCQHKLLGATIFQNIIANLISRYPKQTLWSTLYFGHSLSSKRRRVHTEIVQLAINLNGNINNVIECYDSVFREMHNVALNRDIQISEKSATKLGIIYKLINDDKLKGVVLIPTKEQLSFEAIRNGGIVEEVYGMSENIQVLRSKQKPKKISLISSTGRLVNFLIKNEIKGDLRKDMRMMEATTYIIRMINYTDVKLQSYSVVPLSEVSGIIEFVSNMCTLRALVNDEMRKVLPNVENDTRGDINKYSQAVSDKRYSESLSLFGSIAERRPPVLHRVHFKLFRNDPAVWYNTRRQYIISSAMWNIFGYIVGLGDRHAENILFNVKNGQIMHVDFDCLFGKGTTLLIPELVPFRLTQNIVCNLGVCGVCVDGPYYSESLKFLKMLHKNQKRLTSVLMSFVFDPLIEWDGKESEQGGLSQKVLQTVQDKLRGIVNVIIPNVEIAKGRNTESKGKIFSDLKSFEMIAEPLEPKQQLQQLINAAMSPAHLSKMFVGWAPWL</sequence>
<evidence type="ECO:0000313" key="14">
    <source>
        <dbReference type="EMBL" id="AFZ79868.1"/>
    </source>
</evidence>
<evidence type="ECO:0000256" key="11">
    <source>
        <dbReference type="ARBA" id="ARBA00024420"/>
    </source>
</evidence>
<dbReference type="SMART" id="SM00146">
    <property type="entry name" value="PI3Kc"/>
    <property type="match status" value="1"/>
</dbReference>
<dbReference type="EMBL" id="CP001669">
    <property type="protein sequence ID" value="AFZ79868.1"/>
    <property type="molecule type" value="Genomic_DNA"/>
</dbReference>
<dbReference type="InterPro" id="IPR056802">
    <property type="entry name" value="ATR-like_M-HEAT"/>
</dbReference>
<dbReference type="eggNOG" id="KOG0890">
    <property type="taxonomic scope" value="Eukaryota"/>
</dbReference>
<evidence type="ECO:0000256" key="7">
    <source>
        <dbReference type="ARBA" id="ARBA00022763"/>
    </source>
</evidence>
<proteinExistence type="inferred from homology"/>
<evidence type="ECO:0000256" key="3">
    <source>
        <dbReference type="ARBA" id="ARBA00012513"/>
    </source>
</evidence>
<dbReference type="InterPro" id="IPR050517">
    <property type="entry name" value="DDR_Repair_Kinase"/>
</dbReference>
<dbReference type="Pfam" id="PF00454">
    <property type="entry name" value="PI3_PI4_kinase"/>
    <property type="match status" value="1"/>
</dbReference>
<evidence type="ECO:0000256" key="4">
    <source>
        <dbReference type="ARBA" id="ARBA00022527"/>
    </source>
</evidence>
<comment type="similarity">
    <text evidence="2">Belongs to the PI3/PI4-kinase family. ATM subfamily.</text>
</comment>
<evidence type="ECO:0000256" key="9">
    <source>
        <dbReference type="ARBA" id="ARBA00022840"/>
    </source>
</evidence>
<dbReference type="InterPro" id="IPR018936">
    <property type="entry name" value="PI3/4_kinase_CS"/>
</dbReference>
<keyword evidence="10" id="KW-0539">Nucleus</keyword>
<dbReference type="KEGG" id="beq:BEWA_027170"/>
<organism evidence="14 15">
    <name type="scientific">Theileria equi strain WA</name>
    <dbReference type="NCBI Taxonomy" id="1537102"/>
    <lineage>
        <taxon>Eukaryota</taxon>
        <taxon>Sar</taxon>
        <taxon>Alveolata</taxon>
        <taxon>Apicomplexa</taxon>
        <taxon>Aconoidasida</taxon>
        <taxon>Piroplasmida</taxon>
        <taxon>Theileriidae</taxon>
        <taxon>Theileria</taxon>
    </lineage>
</organism>
<evidence type="ECO:0000256" key="5">
    <source>
        <dbReference type="ARBA" id="ARBA00022679"/>
    </source>
</evidence>
<dbReference type="Pfam" id="PF23593">
    <property type="entry name" value="HEAT_ATR"/>
    <property type="match status" value="1"/>
</dbReference>
<accession>L0AX95</accession>
<feature type="domain" description="PI3K/PI4K catalytic" evidence="12">
    <location>
        <begin position="2819"/>
        <end position="3130"/>
    </location>
</feature>
<evidence type="ECO:0000256" key="2">
    <source>
        <dbReference type="ARBA" id="ARBA00010769"/>
    </source>
</evidence>
<protein>
    <recommendedName>
        <fullName evidence="11">Serine/threonine-protein kinase ATR</fullName>
        <ecNumber evidence="3">2.7.11.1</ecNumber>
    </recommendedName>
</protein>
<dbReference type="PROSITE" id="PS51190">
    <property type="entry name" value="FATC"/>
    <property type="match status" value="1"/>
</dbReference>
<feature type="domain" description="FATC" evidence="13">
    <location>
        <begin position="3149"/>
        <end position="3181"/>
    </location>
</feature>
<dbReference type="GO" id="GO:0004674">
    <property type="term" value="F:protein serine/threonine kinase activity"/>
    <property type="evidence" value="ECO:0007669"/>
    <property type="project" value="UniProtKB-KW"/>
</dbReference>
<dbReference type="InterPro" id="IPR003152">
    <property type="entry name" value="FATC_dom"/>
</dbReference>
<dbReference type="InterPro" id="IPR011009">
    <property type="entry name" value="Kinase-like_dom_sf"/>
</dbReference>
<comment type="subcellular location">
    <subcellularLocation>
        <location evidence="1">Nucleus</location>
    </subcellularLocation>
</comment>
<dbReference type="SMART" id="SM01343">
    <property type="entry name" value="FATC"/>
    <property type="match status" value="1"/>
</dbReference>
<dbReference type="InterPro" id="IPR057564">
    <property type="entry name" value="HEAT_ATR"/>
</dbReference>
<name>L0AX95_THEEQ</name>
<dbReference type="GO" id="GO:0006281">
    <property type="term" value="P:DNA repair"/>
    <property type="evidence" value="ECO:0007669"/>
    <property type="project" value="TreeGrafter"/>
</dbReference>
<keyword evidence="5 14" id="KW-0808">Transferase</keyword>
<dbReference type="Gene3D" id="1.10.1070.11">
    <property type="entry name" value="Phosphatidylinositol 3-/4-kinase, catalytic domain"/>
    <property type="match status" value="1"/>
</dbReference>
<dbReference type="PROSITE" id="PS50290">
    <property type="entry name" value="PI3_4_KINASE_3"/>
    <property type="match status" value="1"/>
</dbReference>
<dbReference type="GO" id="GO:0000723">
    <property type="term" value="P:telomere maintenance"/>
    <property type="evidence" value="ECO:0007669"/>
    <property type="project" value="TreeGrafter"/>
</dbReference>
<dbReference type="GeneID" id="15806040"/>
<dbReference type="GO" id="GO:0005524">
    <property type="term" value="F:ATP binding"/>
    <property type="evidence" value="ECO:0007669"/>
    <property type="project" value="UniProtKB-KW"/>
</dbReference>
<dbReference type="GO" id="GO:0005694">
    <property type="term" value="C:chromosome"/>
    <property type="evidence" value="ECO:0007669"/>
    <property type="project" value="TreeGrafter"/>
</dbReference>
<keyword evidence="15" id="KW-1185">Reference proteome</keyword>
<keyword evidence="4" id="KW-0723">Serine/threonine-protein kinase</keyword>
<dbReference type="GO" id="GO:0005634">
    <property type="term" value="C:nucleus"/>
    <property type="evidence" value="ECO:0007669"/>
    <property type="project" value="UniProtKB-SubCell"/>
</dbReference>
<dbReference type="OrthoDB" id="364657at2759"/>
<keyword evidence="8 14" id="KW-0418">Kinase</keyword>